<comment type="similarity">
    <text evidence="3">Belongs to the HIPP family.</text>
</comment>
<dbReference type="InterPro" id="IPR044577">
    <property type="entry name" value="HIPP4/7/8/17/18/19"/>
</dbReference>
<evidence type="ECO:0000256" key="1">
    <source>
        <dbReference type="ARBA" id="ARBA00022723"/>
    </source>
</evidence>
<dbReference type="PANTHER" id="PTHR46195:SF2">
    <property type="entry name" value="HEAVY METAL-ASSOCIATED ISOPRENYLATED PLANT PROTEIN 7"/>
    <property type="match status" value="1"/>
</dbReference>
<sequence length="299" mass="33305">MGAEHSTAKPRKEDMGKEAKREEVKMPKEAAADKKQEEQALALSPEEIEMRVYMHYNCKRCIRKVKKILTCFDGVEDVIVDTNAHKVVVKGKKVAADPAKVVELVQKKTGHKVDHVLPIPTPPEENKEEEKEEPELPKLEEKNEPPVITVVLKVDIHGKVCAYGIMMLILKMKGVQSVEADLEASEVTVKGIFEEAKLAKYVYKCTGKHPAIIKSELVTPLDSTSDDNKAKEGGKEEEDGGDTGGEERDVGTIAATNFDMYYPWFTFPGGYFPPPPGYVYQPAYQPPSYMPYAPSSYMA</sequence>
<keyword evidence="1" id="KW-0479">Metal-binding</keyword>
<name>A0A1E5W1E5_9POAL</name>
<feature type="domain" description="HMA" evidence="5">
    <location>
        <begin position="45"/>
        <end position="113"/>
    </location>
</feature>
<organism evidence="6 7">
    <name type="scientific">Dichanthelium oligosanthes</name>
    <dbReference type="NCBI Taxonomy" id="888268"/>
    <lineage>
        <taxon>Eukaryota</taxon>
        <taxon>Viridiplantae</taxon>
        <taxon>Streptophyta</taxon>
        <taxon>Embryophyta</taxon>
        <taxon>Tracheophyta</taxon>
        <taxon>Spermatophyta</taxon>
        <taxon>Magnoliopsida</taxon>
        <taxon>Liliopsida</taxon>
        <taxon>Poales</taxon>
        <taxon>Poaceae</taxon>
        <taxon>PACMAD clade</taxon>
        <taxon>Panicoideae</taxon>
        <taxon>Panicodae</taxon>
        <taxon>Paniceae</taxon>
        <taxon>Dichantheliinae</taxon>
        <taxon>Dichanthelium</taxon>
    </lineage>
</organism>
<dbReference type="PROSITE" id="PS50846">
    <property type="entry name" value="HMA_2"/>
    <property type="match status" value="2"/>
</dbReference>
<reference evidence="6 7" key="1">
    <citation type="submission" date="2016-09" db="EMBL/GenBank/DDBJ databases">
        <title>The draft genome of Dichanthelium oligosanthes: A C3 panicoid grass species.</title>
        <authorList>
            <person name="Studer A.J."/>
            <person name="Schnable J.C."/>
            <person name="Brutnell T.P."/>
        </authorList>
    </citation>
    <scope>NUCLEOTIDE SEQUENCE [LARGE SCALE GENOMIC DNA]</scope>
    <source>
        <strain evidence="7">cv. Kellogg 1175</strain>
        <tissue evidence="6">Leaf</tissue>
    </source>
</reference>
<dbReference type="InterPro" id="IPR006121">
    <property type="entry name" value="HMA_dom"/>
</dbReference>
<dbReference type="STRING" id="888268.A0A1E5W1E5"/>
<feature type="region of interest" description="Disordered" evidence="4">
    <location>
        <begin position="219"/>
        <end position="249"/>
    </location>
</feature>
<evidence type="ECO:0000256" key="2">
    <source>
        <dbReference type="ARBA" id="ARBA00023289"/>
    </source>
</evidence>
<dbReference type="Pfam" id="PF00403">
    <property type="entry name" value="HMA"/>
    <property type="match status" value="2"/>
</dbReference>
<accession>A0A1E5W1E5</accession>
<dbReference type="PANTHER" id="PTHR46195">
    <property type="entry name" value="HEAVY METAL-ASSOCIATED ISOPRENYLATED PLANT PROTEIN 7"/>
    <property type="match status" value="1"/>
</dbReference>
<keyword evidence="2" id="KW-0636">Prenylation</keyword>
<feature type="domain" description="HMA" evidence="5">
    <location>
        <begin position="147"/>
        <end position="211"/>
    </location>
</feature>
<dbReference type="AlphaFoldDB" id="A0A1E5W1E5"/>
<proteinExistence type="inferred from homology"/>
<dbReference type="EMBL" id="LWDX02023901">
    <property type="protein sequence ID" value="OEL31213.1"/>
    <property type="molecule type" value="Genomic_DNA"/>
</dbReference>
<keyword evidence="7" id="KW-1185">Reference proteome</keyword>
<evidence type="ECO:0000313" key="7">
    <source>
        <dbReference type="Proteomes" id="UP000095767"/>
    </source>
</evidence>
<dbReference type="Gene3D" id="3.30.70.100">
    <property type="match status" value="2"/>
</dbReference>
<comment type="caution">
    <text evidence="6">The sequence shown here is derived from an EMBL/GenBank/DDBJ whole genome shotgun (WGS) entry which is preliminary data.</text>
</comment>
<evidence type="ECO:0000256" key="4">
    <source>
        <dbReference type="SAM" id="MobiDB-lite"/>
    </source>
</evidence>
<dbReference type="OrthoDB" id="785630at2759"/>
<evidence type="ECO:0000259" key="5">
    <source>
        <dbReference type="PROSITE" id="PS50846"/>
    </source>
</evidence>
<gene>
    <name evidence="6" type="ORF">BAE44_0007769</name>
</gene>
<keyword evidence="2" id="KW-0449">Lipoprotein</keyword>
<feature type="region of interest" description="Disordered" evidence="4">
    <location>
        <begin position="114"/>
        <end position="141"/>
    </location>
</feature>
<dbReference type="SUPFAM" id="SSF55008">
    <property type="entry name" value="HMA, heavy metal-associated domain"/>
    <property type="match status" value="2"/>
</dbReference>
<feature type="compositionally biased region" description="Basic and acidic residues" evidence="4">
    <location>
        <begin position="124"/>
        <end position="141"/>
    </location>
</feature>
<protein>
    <recommendedName>
        <fullName evidence="5">HMA domain-containing protein</fullName>
    </recommendedName>
</protein>
<feature type="region of interest" description="Disordered" evidence="4">
    <location>
        <begin position="1"/>
        <end position="38"/>
    </location>
</feature>
<dbReference type="InterPro" id="IPR036163">
    <property type="entry name" value="HMA_dom_sf"/>
</dbReference>
<evidence type="ECO:0000313" key="6">
    <source>
        <dbReference type="EMBL" id="OEL31213.1"/>
    </source>
</evidence>
<dbReference type="GO" id="GO:0046872">
    <property type="term" value="F:metal ion binding"/>
    <property type="evidence" value="ECO:0007669"/>
    <property type="project" value="UniProtKB-KW"/>
</dbReference>
<dbReference type="Proteomes" id="UP000095767">
    <property type="component" value="Unassembled WGS sequence"/>
</dbReference>
<evidence type="ECO:0000256" key="3">
    <source>
        <dbReference type="ARBA" id="ARBA00024045"/>
    </source>
</evidence>